<keyword evidence="2" id="KW-0812">Transmembrane</keyword>
<keyword evidence="4" id="KW-1185">Reference proteome</keyword>
<evidence type="ECO:0000313" key="3">
    <source>
        <dbReference type="EMBL" id="EYF07815.1"/>
    </source>
</evidence>
<dbReference type="Proteomes" id="UP000019678">
    <property type="component" value="Unassembled WGS sequence"/>
</dbReference>
<organism evidence="3 4">
    <name type="scientific">Chondromyces apiculatus DSM 436</name>
    <dbReference type="NCBI Taxonomy" id="1192034"/>
    <lineage>
        <taxon>Bacteria</taxon>
        <taxon>Pseudomonadati</taxon>
        <taxon>Myxococcota</taxon>
        <taxon>Polyangia</taxon>
        <taxon>Polyangiales</taxon>
        <taxon>Polyangiaceae</taxon>
        <taxon>Chondromyces</taxon>
    </lineage>
</organism>
<evidence type="ECO:0000313" key="4">
    <source>
        <dbReference type="Proteomes" id="UP000019678"/>
    </source>
</evidence>
<reference evidence="3 4" key="1">
    <citation type="submission" date="2013-05" db="EMBL/GenBank/DDBJ databases">
        <title>Genome assembly of Chondromyces apiculatus DSM 436.</title>
        <authorList>
            <person name="Sharma G."/>
            <person name="Khatri I."/>
            <person name="Kaur C."/>
            <person name="Mayilraj S."/>
            <person name="Subramanian S."/>
        </authorList>
    </citation>
    <scope>NUCLEOTIDE SEQUENCE [LARGE SCALE GENOMIC DNA]</scope>
    <source>
        <strain evidence="3 4">DSM 436</strain>
    </source>
</reference>
<comment type="caution">
    <text evidence="3">The sequence shown here is derived from an EMBL/GenBank/DDBJ whole genome shotgun (WGS) entry which is preliminary data.</text>
</comment>
<sequence length="159" mass="17864">MLTLDVTEAQMLSSTIDQLFREAPWMFVAFFLAVLIAQLELMRDERRSQAKAADARHAESLSLMIAIRRGLVVRRPLNLREVRARATWRGTRRRRSGHVSTGLLGVVRGIFDADAALDNAWEPHLHCPLCVAEQIAAPPRPPDDEPPALRPAASRRLRA</sequence>
<protein>
    <submittedName>
        <fullName evidence="3">Uncharacterized protein</fullName>
    </submittedName>
</protein>
<dbReference type="AlphaFoldDB" id="A0A017TG59"/>
<proteinExistence type="predicted"/>
<accession>A0A017TG59</accession>
<feature type="transmembrane region" description="Helical" evidence="2">
    <location>
        <begin position="23"/>
        <end position="41"/>
    </location>
</feature>
<evidence type="ECO:0000256" key="2">
    <source>
        <dbReference type="SAM" id="Phobius"/>
    </source>
</evidence>
<keyword evidence="2" id="KW-1133">Transmembrane helix</keyword>
<evidence type="ECO:0000256" key="1">
    <source>
        <dbReference type="SAM" id="MobiDB-lite"/>
    </source>
</evidence>
<dbReference type="EMBL" id="ASRX01000006">
    <property type="protein sequence ID" value="EYF07815.1"/>
    <property type="molecule type" value="Genomic_DNA"/>
</dbReference>
<feature type="region of interest" description="Disordered" evidence="1">
    <location>
        <begin position="137"/>
        <end position="159"/>
    </location>
</feature>
<gene>
    <name evidence="3" type="ORF">CAP_6837</name>
</gene>
<name>A0A017TG59_9BACT</name>
<keyword evidence="2" id="KW-0472">Membrane</keyword>